<evidence type="ECO:0000313" key="2">
    <source>
        <dbReference type="Proteomes" id="UP001230145"/>
    </source>
</evidence>
<accession>A0ABT9PKV2</accession>
<dbReference type="Proteomes" id="UP001230145">
    <property type="component" value="Unassembled WGS sequence"/>
</dbReference>
<organism evidence="1 2">
    <name type="scientific">Trueperella abortisuis</name>
    <dbReference type="NCBI Taxonomy" id="445930"/>
    <lineage>
        <taxon>Bacteria</taxon>
        <taxon>Bacillati</taxon>
        <taxon>Actinomycetota</taxon>
        <taxon>Actinomycetes</taxon>
        <taxon>Actinomycetales</taxon>
        <taxon>Actinomycetaceae</taxon>
        <taxon>Trueperella</taxon>
    </lineage>
</organism>
<dbReference type="EMBL" id="JAUSQL010000001">
    <property type="protein sequence ID" value="MDP9833024.1"/>
    <property type="molecule type" value="Genomic_DNA"/>
</dbReference>
<dbReference type="RefSeq" id="WP_307635118.1">
    <property type="nucleotide sequence ID" value="NZ_JAUSQL010000001.1"/>
</dbReference>
<keyword evidence="2" id="KW-1185">Reference proteome</keyword>
<proteinExistence type="predicted"/>
<name>A0ABT9PKV2_9ACTO</name>
<protein>
    <submittedName>
        <fullName evidence="1">Uncharacterized protein</fullName>
    </submittedName>
</protein>
<sequence>MNPTPATLMRTYLELKAQADAIKTAMDTVKAQLAQALPNGGEIDGHKVTMVRGRINWNTVRKAYPVADFPQLYRQEIVLDQDKAQAMIAPAQLDEYRAQATVSIR</sequence>
<gene>
    <name evidence="1" type="ORF">J2S45_001703</name>
</gene>
<evidence type="ECO:0000313" key="1">
    <source>
        <dbReference type="EMBL" id="MDP9833024.1"/>
    </source>
</evidence>
<comment type="caution">
    <text evidence="1">The sequence shown here is derived from an EMBL/GenBank/DDBJ whole genome shotgun (WGS) entry which is preliminary data.</text>
</comment>
<reference evidence="1 2" key="1">
    <citation type="submission" date="2023-07" db="EMBL/GenBank/DDBJ databases">
        <title>Sequencing the genomes of 1000 actinobacteria strains.</title>
        <authorList>
            <person name="Klenk H.-P."/>
        </authorList>
    </citation>
    <scope>NUCLEOTIDE SEQUENCE [LARGE SCALE GENOMIC DNA]</scope>
    <source>
        <strain evidence="1 2">DSM 19515</strain>
    </source>
</reference>